<evidence type="ECO:0000313" key="5">
    <source>
        <dbReference type="Proteomes" id="UP000510869"/>
    </source>
</evidence>
<dbReference type="OrthoDB" id="33195at2157"/>
<reference evidence="4 5" key="1">
    <citation type="submission" date="2020-07" db="EMBL/GenBank/DDBJ databases">
        <title>Natrinema (YPL30) sp. nov. and Haloterrigena xxxxxx (YPL8) sp. nov., isolated from a salt mine.</title>
        <authorList>
            <person name="Cui H."/>
        </authorList>
    </citation>
    <scope>NUCLEOTIDE SEQUENCE [LARGE SCALE GENOMIC DNA]</scope>
    <source>
        <strain evidence="4 5">YPL13</strain>
    </source>
</reference>
<evidence type="ECO:0000256" key="1">
    <source>
        <dbReference type="ARBA" id="ARBA00010515"/>
    </source>
</evidence>
<dbReference type="KEGG" id="nay:HYG81_06580"/>
<dbReference type="RefSeq" id="WP_180842426.1">
    <property type="nucleotide sequence ID" value="NZ_CP059154.1"/>
</dbReference>
<evidence type="ECO:0000259" key="3">
    <source>
        <dbReference type="Pfam" id="PF07859"/>
    </source>
</evidence>
<dbReference type="Proteomes" id="UP000510869">
    <property type="component" value="Chromosome"/>
</dbReference>
<dbReference type="InterPro" id="IPR013094">
    <property type="entry name" value="AB_hydrolase_3"/>
</dbReference>
<dbReference type="GO" id="GO:0016787">
    <property type="term" value="F:hydrolase activity"/>
    <property type="evidence" value="ECO:0007669"/>
    <property type="project" value="UniProtKB-KW"/>
</dbReference>
<gene>
    <name evidence="4" type="ORF">HYG81_06580</name>
</gene>
<evidence type="ECO:0000313" key="4">
    <source>
        <dbReference type="EMBL" id="QLK27264.1"/>
    </source>
</evidence>
<dbReference type="PANTHER" id="PTHR48081">
    <property type="entry name" value="AB HYDROLASE SUPERFAMILY PROTEIN C4A8.06C"/>
    <property type="match status" value="1"/>
</dbReference>
<evidence type="ECO:0000256" key="2">
    <source>
        <dbReference type="ARBA" id="ARBA00022801"/>
    </source>
</evidence>
<dbReference type="InterPro" id="IPR029058">
    <property type="entry name" value="AB_hydrolase_fold"/>
</dbReference>
<dbReference type="Gene3D" id="3.40.50.1820">
    <property type="entry name" value="alpha/beta hydrolase"/>
    <property type="match status" value="1"/>
</dbReference>
<dbReference type="FunFam" id="3.40.50.1820:FF:000089">
    <property type="entry name" value="Alpha/beta hydrolase"/>
    <property type="match status" value="1"/>
</dbReference>
<organism evidence="4 5">
    <name type="scientific">Natrinema zhouii</name>
    <dbReference type="NCBI Taxonomy" id="1710539"/>
    <lineage>
        <taxon>Archaea</taxon>
        <taxon>Methanobacteriati</taxon>
        <taxon>Methanobacteriota</taxon>
        <taxon>Stenosarchaea group</taxon>
        <taxon>Halobacteria</taxon>
        <taxon>Halobacteriales</taxon>
        <taxon>Natrialbaceae</taxon>
        <taxon>Natrinema</taxon>
    </lineage>
</organism>
<dbReference type="PROSITE" id="PS01174">
    <property type="entry name" value="LIPASE_GDXG_SER"/>
    <property type="match status" value="1"/>
</dbReference>
<dbReference type="PANTHER" id="PTHR48081:SF8">
    <property type="entry name" value="ALPHA_BETA HYDROLASE FOLD-3 DOMAIN-CONTAINING PROTEIN-RELATED"/>
    <property type="match status" value="1"/>
</dbReference>
<dbReference type="EMBL" id="CP059154">
    <property type="protein sequence ID" value="QLK27264.1"/>
    <property type="molecule type" value="Genomic_DNA"/>
</dbReference>
<comment type="similarity">
    <text evidence="1">Belongs to the 'GDXG' lipolytic enzyme family.</text>
</comment>
<dbReference type="SUPFAM" id="SSF53474">
    <property type="entry name" value="alpha/beta-Hydrolases"/>
    <property type="match status" value="1"/>
</dbReference>
<dbReference type="GeneID" id="56142855"/>
<protein>
    <submittedName>
        <fullName evidence="4">Alpha/beta hydrolase</fullName>
    </submittedName>
</protein>
<keyword evidence="5" id="KW-1185">Reference proteome</keyword>
<proteinExistence type="inferred from homology"/>
<dbReference type="Pfam" id="PF07859">
    <property type="entry name" value="Abhydrolase_3"/>
    <property type="match status" value="1"/>
</dbReference>
<dbReference type="InterPro" id="IPR050300">
    <property type="entry name" value="GDXG_lipolytic_enzyme"/>
</dbReference>
<name>A0A7D6GWI1_9EURY</name>
<dbReference type="AlphaFoldDB" id="A0A7D6GWI1"/>
<sequence>MRAQETHPQLQAFIEESEDAPAFHELPVEDVRAITDDVFAVEEPEPVGDVIDRTIDGPGGDLPLRIYLPEGEEPFAVTMFFHGGGFVAGGLESHDQFCRTFVNTADVAVVAVAYRLAPEHPFPAAVEDAYAATEWVAENATEFGCDPDELVVAGDSAGGTLAAVVAHMARDQDGPDITYQVLLYPSVSPHEDWDSIDENGEGYFITAADLTWFDEQYFEHEIDVMNVYASPLLAPDFEGLPPATVVTGGFDPLRDEGVAYAERLEEAGVDVSHHHYDDAIHAFVQLAAEPFEFDRSREALADIADDLRTALE</sequence>
<dbReference type="InterPro" id="IPR033140">
    <property type="entry name" value="Lipase_GDXG_put_SER_AS"/>
</dbReference>
<keyword evidence="2 4" id="KW-0378">Hydrolase</keyword>
<feature type="domain" description="Alpha/beta hydrolase fold-3" evidence="3">
    <location>
        <begin position="79"/>
        <end position="284"/>
    </location>
</feature>
<accession>A0A7D6GWI1</accession>